<feature type="region of interest" description="Disordered" evidence="1">
    <location>
        <begin position="32"/>
        <end position="53"/>
    </location>
</feature>
<proteinExistence type="predicted"/>
<feature type="compositionally biased region" description="Gly residues" evidence="1">
    <location>
        <begin position="35"/>
        <end position="45"/>
    </location>
</feature>
<organism evidence="2">
    <name type="scientific">marine sediment metagenome</name>
    <dbReference type="NCBI Taxonomy" id="412755"/>
    <lineage>
        <taxon>unclassified sequences</taxon>
        <taxon>metagenomes</taxon>
        <taxon>ecological metagenomes</taxon>
    </lineage>
</organism>
<accession>A0A0F9HBJ8</accession>
<reference evidence="2" key="1">
    <citation type="journal article" date="2015" name="Nature">
        <title>Complex archaea that bridge the gap between prokaryotes and eukaryotes.</title>
        <authorList>
            <person name="Spang A."/>
            <person name="Saw J.H."/>
            <person name="Jorgensen S.L."/>
            <person name="Zaremba-Niedzwiedzka K."/>
            <person name="Martijn J."/>
            <person name="Lind A.E."/>
            <person name="van Eijk R."/>
            <person name="Schleper C."/>
            <person name="Guy L."/>
            <person name="Ettema T.J."/>
        </authorList>
    </citation>
    <scope>NUCLEOTIDE SEQUENCE</scope>
</reference>
<sequence length="87" mass="9510">MIFQYGALPRNGFPKAGIPDRGIPGEFFTLARSTGSGGGSGGGGFFTDTRDYPRAEETRDDVMKKLMKEDREMFDLIQIIVATGVMD</sequence>
<dbReference type="AlphaFoldDB" id="A0A0F9HBJ8"/>
<comment type="caution">
    <text evidence="2">The sequence shown here is derived from an EMBL/GenBank/DDBJ whole genome shotgun (WGS) entry which is preliminary data.</text>
</comment>
<protein>
    <submittedName>
        <fullName evidence="2">Uncharacterized protein</fullName>
    </submittedName>
</protein>
<evidence type="ECO:0000313" key="2">
    <source>
        <dbReference type="EMBL" id="KKL79070.1"/>
    </source>
</evidence>
<evidence type="ECO:0000256" key="1">
    <source>
        <dbReference type="SAM" id="MobiDB-lite"/>
    </source>
</evidence>
<name>A0A0F9HBJ8_9ZZZZ</name>
<dbReference type="EMBL" id="LAZR01023275">
    <property type="protein sequence ID" value="KKL79070.1"/>
    <property type="molecule type" value="Genomic_DNA"/>
</dbReference>
<gene>
    <name evidence="2" type="ORF">LCGC14_2018520</name>
</gene>